<keyword evidence="3" id="KW-1185">Reference proteome</keyword>
<dbReference type="Proteomes" id="UP001199054">
    <property type="component" value="Unassembled WGS sequence"/>
</dbReference>
<evidence type="ECO:0000256" key="1">
    <source>
        <dbReference type="SAM" id="MobiDB-lite"/>
    </source>
</evidence>
<sequence length="60" mass="6615">APEPRPPLPRRRAQSHLAPQLRDTPAPRRPAADDAEAPVHDPQLMAAFRRGFGRAQSESP</sequence>
<dbReference type="EMBL" id="JAJAUY010000028">
    <property type="protein sequence ID" value="MCB5179760.1"/>
    <property type="molecule type" value="Genomic_DNA"/>
</dbReference>
<dbReference type="RefSeq" id="WP_226726597.1">
    <property type="nucleotide sequence ID" value="NZ_JAJAUY010000028.1"/>
</dbReference>
<comment type="caution">
    <text evidence="2">The sequence shown here is derived from an EMBL/GenBank/DDBJ whole genome shotgun (WGS) entry which is preliminary data.</text>
</comment>
<name>A0ABS8B566_9ACTN</name>
<evidence type="ECO:0000313" key="2">
    <source>
        <dbReference type="EMBL" id="MCB5179760.1"/>
    </source>
</evidence>
<proteinExistence type="predicted"/>
<evidence type="ECO:0008006" key="4">
    <source>
        <dbReference type="Google" id="ProtNLM"/>
    </source>
</evidence>
<reference evidence="2 3" key="1">
    <citation type="submission" date="2021-10" db="EMBL/GenBank/DDBJ databases">
        <title>Streptomyces sp. strain SMC 277, a novel streptomycete isolated from soil.</title>
        <authorList>
            <person name="Chanama M."/>
        </authorList>
    </citation>
    <scope>NUCLEOTIDE SEQUENCE [LARGE SCALE GENOMIC DNA]</scope>
    <source>
        <strain evidence="2 3">SMC 277</strain>
    </source>
</reference>
<feature type="non-terminal residue" evidence="2">
    <location>
        <position position="1"/>
    </location>
</feature>
<accession>A0ABS8B566</accession>
<gene>
    <name evidence="2" type="ORF">LG632_10245</name>
</gene>
<protein>
    <recommendedName>
        <fullName evidence="4">ATP-binding protein</fullName>
    </recommendedName>
</protein>
<feature type="region of interest" description="Disordered" evidence="1">
    <location>
        <begin position="1"/>
        <end position="60"/>
    </location>
</feature>
<evidence type="ECO:0000313" key="3">
    <source>
        <dbReference type="Proteomes" id="UP001199054"/>
    </source>
</evidence>
<organism evidence="2 3">
    <name type="scientific">Streptomyces antimicrobicus</name>
    <dbReference type="NCBI Taxonomy" id="2883108"/>
    <lineage>
        <taxon>Bacteria</taxon>
        <taxon>Bacillati</taxon>
        <taxon>Actinomycetota</taxon>
        <taxon>Actinomycetes</taxon>
        <taxon>Kitasatosporales</taxon>
        <taxon>Streptomycetaceae</taxon>
        <taxon>Streptomyces</taxon>
    </lineage>
</organism>